<gene>
    <name evidence="1" type="ORF">HZF05_11295</name>
</gene>
<organism evidence="1 2">
    <name type="scientific">Sphingomonas chungangi</name>
    <dbReference type="NCBI Taxonomy" id="2683589"/>
    <lineage>
        <taxon>Bacteria</taxon>
        <taxon>Pseudomonadati</taxon>
        <taxon>Pseudomonadota</taxon>
        <taxon>Alphaproteobacteria</taxon>
        <taxon>Sphingomonadales</taxon>
        <taxon>Sphingomonadaceae</taxon>
        <taxon>Sphingomonas</taxon>
    </lineage>
</organism>
<dbReference type="Proteomes" id="UP000570166">
    <property type="component" value="Unassembled WGS sequence"/>
</dbReference>
<reference evidence="1 2" key="1">
    <citation type="submission" date="2020-07" db="EMBL/GenBank/DDBJ databases">
        <authorList>
            <person name="Sun Q."/>
        </authorList>
    </citation>
    <scope>NUCLEOTIDE SEQUENCE [LARGE SCALE GENOMIC DNA]</scope>
    <source>
        <strain evidence="1 2">CGMCC 1.13654</strain>
    </source>
</reference>
<keyword evidence="2" id="KW-1185">Reference proteome</keyword>
<accession>A0A838L6W3</accession>
<sequence length="108" mass="11303">MSRQSNEGMKLVRADLGARLDALEASLAKRGPIGMAGQAAGIAALAADYGLMPVQRLAEGLIVALDQGGRGAAIEPWMERLRDAIDSDAIDEQAGTSWLASVWVRLAG</sequence>
<dbReference type="EMBL" id="JACEIB010000007">
    <property type="protein sequence ID" value="MBA2934680.1"/>
    <property type="molecule type" value="Genomic_DNA"/>
</dbReference>
<dbReference type="AlphaFoldDB" id="A0A838L6W3"/>
<dbReference type="RefSeq" id="WP_160366469.1">
    <property type="nucleotide sequence ID" value="NZ_JACEIB010000007.1"/>
</dbReference>
<proteinExistence type="predicted"/>
<evidence type="ECO:0000313" key="1">
    <source>
        <dbReference type="EMBL" id="MBA2934680.1"/>
    </source>
</evidence>
<evidence type="ECO:0000313" key="2">
    <source>
        <dbReference type="Proteomes" id="UP000570166"/>
    </source>
</evidence>
<comment type="caution">
    <text evidence="1">The sequence shown here is derived from an EMBL/GenBank/DDBJ whole genome shotgun (WGS) entry which is preliminary data.</text>
</comment>
<name>A0A838L6W3_9SPHN</name>
<protein>
    <submittedName>
        <fullName evidence="1">Uncharacterized protein</fullName>
    </submittedName>
</protein>